<keyword evidence="2" id="KW-0812">Transmembrane</keyword>
<reference evidence="3" key="1">
    <citation type="submission" date="2020-02" db="EMBL/GenBank/DDBJ databases">
        <authorList>
            <person name="Meier V. D."/>
        </authorList>
    </citation>
    <scope>NUCLEOTIDE SEQUENCE</scope>
    <source>
        <strain evidence="3">AVDCRST_MAG87</strain>
    </source>
</reference>
<evidence type="ECO:0000313" key="3">
    <source>
        <dbReference type="EMBL" id="CAA9585935.1"/>
    </source>
</evidence>
<name>A0A6J4VRG1_9BACT</name>
<organism evidence="3">
    <name type="scientific">uncultured Thermomicrobiales bacterium</name>
    <dbReference type="NCBI Taxonomy" id="1645740"/>
    <lineage>
        <taxon>Bacteria</taxon>
        <taxon>Pseudomonadati</taxon>
        <taxon>Thermomicrobiota</taxon>
        <taxon>Thermomicrobia</taxon>
        <taxon>Thermomicrobiales</taxon>
        <taxon>environmental samples</taxon>
    </lineage>
</organism>
<keyword evidence="2" id="KW-0472">Membrane</keyword>
<feature type="compositionally biased region" description="Basic and acidic residues" evidence="1">
    <location>
        <begin position="1"/>
        <end position="34"/>
    </location>
</feature>
<gene>
    <name evidence="3" type="ORF">AVDCRST_MAG87-3955</name>
</gene>
<evidence type="ECO:0000256" key="1">
    <source>
        <dbReference type="SAM" id="MobiDB-lite"/>
    </source>
</evidence>
<feature type="region of interest" description="Disordered" evidence="1">
    <location>
        <begin position="1"/>
        <end position="64"/>
    </location>
</feature>
<protein>
    <submittedName>
        <fullName evidence="3">Uncharacterized protein</fullName>
    </submittedName>
</protein>
<proteinExistence type="predicted"/>
<evidence type="ECO:0000256" key="2">
    <source>
        <dbReference type="SAM" id="Phobius"/>
    </source>
</evidence>
<keyword evidence="2" id="KW-1133">Transmembrane helix</keyword>
<feature type="transmembrane region" description="Helical" evidence="2">
    <location>
        <begin position="69"/>
        <end position="87"/>
    </location>
</feature>
<sequence length="153" mass="17084">MNDQANAREPHDEDPPRKSRLDLEVEEILRKSDNVRPFPNPRSRPAKATPSRTGPGPTPASIPPVVRKALDTPLLLALGFAILALMVSSASPLLATLFALAAVVFVLFPVIQRYRRPSAAPETKMWRGREIDSRPTADSVAESVRQWWRSRQR</sequence>
<dbReference type="EMBL" id="CADCWJ010000870">
    <property type="protein sequence ID" value="CAA9585935.1"/>
    <property type="molecule type" value="Genomic_DNA"/>
</dbReference>
<dbReference type="AlphaFoldDB" id="A0A6J4VRG1"/>
<accession>A0A6J4VRG1</accession>